<dbReference type="OrthoDB" id="3033641at2759"/>
<protein>
    <recommendedName>
        <fullName evidence="2">DUF6589 domain-containing protein</fullName>
    </recommendedName>
</protein>
<accession>A0A4Y7SYG8</accession>
<dbReference type="AlphaFoldDB" id="A0A4Y7SYG8"/>
<dbReference type="InterPro" id="IPR046496">
    <property type="entry name" value="DUF6589"/>
</dbReference>
<evidence type="ECO:0000313" key="3">
    <source>
        <dbReference type="EMBL" id="TEB26688.1"/>
    </source>
</evidence>
<dbReference type="Proteomes" id="UP000298030">
    <property type="component" value="Unassembled WGS sequence"/>
</dbReference>
<feature type="region of interest" description="Disordered" evidence="1">
    <location>
        <begin position="38"/>
        <end position="141"/>
    </location>
</feature>
<evidence type="ECO:0000313" key="4">
    <source>
        <dbReference type="Proteomes" id="UP000298030"/>
    </source>
</evidence>
<keyword evidence="4" id="KW-1185">Reference proteome</keyword>
<reference evidence="3 4" key="1">
    <citation type="journal article" date="2019" name="Nat. Ecol. Evol.">
        <title>Megaphylogeny resolves global patterns of mushroom evolution.</title>
        <authorList>
            <person name="Varga T."/>
            <person name="Krizsan K."/>
            <person name="Foldi C."/>
            <person name="Dima B."/>
            <person name="Sanchez-Garcia M."/>
            <person name="Sanchez-Ramirez S."/>
            <person name="Szollosi G.J."/>
            <person name="Szarkandi J.G."/>
            <person name="Papp V."/>
            <person name="Albert L."/>
            <person name="Andreopoulos W."/>
            <person name="Angelini C."/>
            <person name="Antonin V."/>
            <person name="Barry K.W."/>
            <person name="Bougher N.L."/>
            <person name="Buchanan P."/>
            <person name="Buyck B."/>
            <person name="Bense V."/>
            <person name="Catcheside P."/>
            <person name="Chovatia M."/>
            <person name="Cooper J."/>
            <person name="Damon W."/>
            <person name="Desjardin D."/>
            <person name="Finy P."/>
            <person name="Geml J."/>
            <person name="Haridas S."/>
            <person name="Hughes K."/>
            <person name="Justo A."/>
            <person name="Karasinski D."/>
            <person name="Kautmanova I."/>
            <person name="Kiss B."/>
            <person name="Kocsube S."/>
            <person name="Kotiranta H."/>
            <person name="LaButti K.M."/>
            <person name="Lechner B.E."/>
            <person name="Liimatainen K."/>
            <person name="Lipzen A."/>
            <person name="Lukacs Z."/>
            <person name="Mihaltcheva S."/>
            <person name="Morgado L.N."/>
            <person name="Niskanen T."/>
            <person name="Noordeloos M.E."/>
            <person name="Ohm R.A."/>
            <person name="Ortiz-Santana B."/>
            <person name="Ovrebo C."/>
            <person name="Racz N."/>
            <person name="Riley R."/>
            <person name="Savchenko A."/>
            <person name="Shiryaev A."/>
            <person name="Soop K."/>
            <person name="Spirin V."/>
            <person name="Szebenyi C."/>
            <person name="Tomsovsky M."/>
            <person name="Tulloss R.E."/>
            <person name="Uehling J."/>
            <person name="Grigoriev I.V."/>
            <person name="Vagvolgyi C."/>
            <person name="Papp T."/>
            <person name="Martin F.M."/>
            <person name="Miettinen O."/>
            <person name="Hibbett D.S."/>
            <person name="Nagy L.G."/>
        </authorList>
    </citation>
    <scope>NUCLEOTIDE SEQUENCE [LARGE SCALE GENOMIC DNA]</scope>
    <source>
        <strain evidence="3 4">FP101781</strain>
    </source>
</reference>
<feature type="region of interest" description="Disordered" evidence="1">
    <location>
        <begin position="735"/>
        <end position="765"/>
    </location>
</feature>
<feature type="compositionally biased region" description="Polar residues" evidence="1">
    <location>
        <begin position="745"/>
        <end position="754"/>
    </location>
</feature>
<dbReference type="STRING" id="71717.A0A4Y7SYG8"/>
<name>A0A4Y7SYG8_COPMI</name>
<evidence type="ECO:0000256" key="1">
    <source>
        <dbReference type="SAM" id="MobiDB-lite"/>
    </source>
</evidence>
<feature type="compositionally biased region" description="Basic and acidic residues" evidence="1">
    <location>
        <begin position="755"/>
        <end position="765"/>
    </location>
</feature>
<proteinExistence type="predicted"/>
<evidence type="ECO:0000259" key="2">
    <source>
        <dbReference type="Pfam" id="PF20231"/>
    </source>
</evidence>
<feature type="compositionally biased region" description="Low complexity" evidence="1">
    <location>
        <begin position="98"/>
        <end position="107"/>
    </location>
</feature>
<comment type="caution">
    <text evidence="3">The sequence shown here is derived from an EMBL/GenBank/DDBJ whole genome shotgun (WGS) entry which is preliminary data.</text>
</comment>
<feature type="compositionally biased region" description="Low complexity" evidence="1">
    <location>
        <begin position="65"/>
        <end position="78"/>
    </location>
</feature>
<sequence length="1069" mass="119832">MDTTPHTPFHTFAISLDENPYISATKTVRWKVAPVTPSKRPAADENIPHTLHFRSQPWKKPKTRPAPSSRSSKGPRSPLTATQNANISTPLAPPPTASFPFTFGSSTQEFRSDPQAAPTTSRLRLGDPPLPSTPSNAPTTPLKALTTSEKLMKMYLALKECDWTFGDFIWHMSYHGGSSDRSGHKKWHAQVMSRFLQGRSTHKPIEIIQLWFTSHYGALPRGTNGFDFDTPYEKIPHVRLSIMAMAAQLVEKRVRLEAKNAVKPDAGLHATLRKNGKNKVEWKDLGTTTVWEVGELLKGLQPTTWRLLEGVIGAKKVRTRRPVDVVCTHVLSALDFARNNEARLLPMLKGLFFFAHSSPTDLIAYESRTAQMPAYNVLYKTAKQLAEYEAGVIESLGHSPTVIGFIQTDNVQNYLRQRDPRIGRVNQLNIGLAATFCELSGVSPSALDLDDKLNRIRKNERANITTRRLLSFIDQPHLDTVFSLHWMFMLVDSIPELSYMKTHVSMLFRTRASKIKLDDEPTKVHPLRSNAKNEAVTTELKEGIADFLEQVGQHEGNYSKCLLLVGGDGLTYQKLLELQRHLQLHDDALQSLSVLQPVLSLWHLEWTDVCRIFELFWGKHLDPDPSTLGHSAAQIGRATPSNLKKVDYYLAVELMYLILRVRILDCWRQVLTVYPNHFACADIFEYFKQKKAEKKLPGIEEVEATARDLHRAFSSTRAVYEALEHSRIASDWTAAVPEGSPWPSSPATPTGGSKSETHADGQMDAKGDRVLSNSITFMRDALLSRELSYAIAEGDVGRVYEVVKCLLFTFAGSGHSKYTTYTLETVVSLELESSEELKLATLKATLVNLTGRAGSFTAADLMQEYFNRLLEAIVEKKGVNYSEDFIRLVISPNLHHFARIKIDMRTGVGLSKRSGRHTEPHANPEIKKLLEVYQTHELHKRRPGRVYEGVHKDQFNAGIIKLDSKLPAWISETVRSRDLLWKARNIGDASALPGPPLTPADIPTDDANSPEEHLIPSTLGFSQIIDGELVIHVTTPDDFSLDSDLAHSFDMDVSDLLDESDDELPSIFD</sequence>
<dbReference type="Pfam" id="PF20231">
    <property type="entry name" value="DUF6589"/>
    <property type="match status" value="1"/>
</dbReference>
<feature type="domain" description="DUF6589" evidence="2">
    <location>
        <begin position="459"/>
        <end position="917"/>
    </location>
</feature>
<dbReference type="EMBL" id="QPFP01000046">
    <property type="protein sequence ID" value="TEB26688.1"/>
    <property type="molecule type" value="Genomic_DNA"/>
</dbReference>
<gene>
    <name evidence="3" type="ORF">FA13DRAFT_1691951</name>
</gene>
<organism evidence="3 4">
    <name type="scientific">Coprinellus micaceus</name>
    <name type="common">Glistening ink-cap mushroom</name>
    <name type="synonym">Coprinus micaceus</name>
    <dbReference type="NCBI Taxonomy" id="71717"/>
    <lineage>
        <taxon>Eukaryota</taxon>
        <taxon>Fungi</taxon>
        <taxon>Dikarya</taxon>
        <taxon>Basidiomycota</taxon>
        <taxon>Agaricomycotina</taxon>
        <taxon>Agaricomycetes</taxon>
        <taxon>Agaricomycetidae</taxon>
        <taxon>Agaricales</taxon>
        <taxon>Agaricineae</taxon>
        <taxon>Psathyrellaceae</taxon>
        <taxon>Coprinellus</taxon>
    </lineage>
</organism>